<dbReference type="InterPro" id="IPR020084">
    <property type="entry name" value="NUDIX_hydrolase_CS"/>
</dbReference>
<dbReference type="InterPro" id="IPR051325">
    <property type="entry name" value="Nudix_hydrolase_domain"/>
</dbReference>
<dbReference type="Proteomes" id="UP000030361">
    <property type="component" value="Chromosome"/>
</dbReference>
<proteinExistence type="inferred from homology"/>
<dbReference type="PANTHER" id="PTHR21340:SF0">
    <property type="entry name" value="BIS(5'-NUCLEOSYL)-TETRAPHOSPHATASE [ASYMMETRICAL]"/>
    <property type="match status" value="1"/>
</dbReference>
<keyword evidence="8" id="KW-1185">Reference proteome</keyword>
<dbReference type="RefSeq" id="WP_035168016.1">
    <property type="nucleotide sequence ID" value="NZ_CP018906.1"/>
</dbReference>
<evidence type="ECO:0000256" key="5">
    <source>
        <dbReference type="ARBA" id="ARBA00032644"/>
    </source>
</evidence>
<dbReference type="GO" id="GO:0006167">
    <property type="term" value="P:AMP biosynthetic process"/>
    <property type="evidence" value="ECO:0007669"/>
    <property type="project" value="TreeGrafter"/>
</dbReference>
<dbReference type="Pfam" id="PF00293">
    <property type="entry name" value="NUDIX"/>
    <property type="match status" value="1"/>
</dbReference>
<dbReference type="CDD" id="cd03428">
    <property type="entry name" value="NUDIX_Ap4A_Nudt2"/>
    <property type="match status" value="1"/>
</dbReference>
<protein>
    <recommendedName>
        <fullName evidence="2">Bis(5'-nucleosyl)-tetraphosphatase [asymmetrical]</fullName>
    </recommendedName>
    <alternativeName>
        <fullName evidence="5">Diadenosine 5',5'''-P1,P4-tetraphosphate asymmetrical hydrolase</fullName>
    </alternativeName>
</protein>
<evidence type="ECO:0000259" key="6">
    <source>
        <dbReference type="PROSITE" id="PS51462"/>
    </source>
</evidence>
<organism evidence="7 8">
    <name type="scientific">Lentilactobacillus curieae</name>
    <dbReference type="NCBI Taxonomy" id="1138822"/>
    <lineage>
        <taxon>Bacteria</taxon>
        <taxon>Bacillati</taxon>
        <taxon>Bacillota</taxon>
        <taxon>Bacilli</taxon>
        <taxon>Lactobacillales</taxon>
        <taxon>Lactobacillaceae</taxon>
        <taxon>Lentilactobacillus</taxon>
    </lineage>
</organism>
<dbReference type="AlphaFoldDB" id="A0A1S6QIU1"/>
<dbReference type="GO" id="GO:0000166">
    <property type="term" value="F:nucleotide binding"/>
    <property type="evidence" value="ECO:0007669"/>
    <property type="project" value="UniProtKB-KW"/>
</dbReference>
<name>A0A1S6QIU1_9LACO</name>
<feature type="domain" description="Nudix hydrolase" evidence="6">
    <location>
        <begin position="2"/>
        <end position="131"/>
    </location>
</feature>
<dbReference type="KEGG" id="lcu:PL11_006025"/>
<dbReference type="eggNOG" id="COG1051">
    <property type="taxonomic scope" value="Bacteria"/>
</dbReference>
<evidence type="ECO:0000256" key="2">
    <source>
        <dbReference type="ARBA" id="ARBA00018911"/>
    </source>
</evidence>
<dbReference type="GO" id="GO:0006754">
    <property type="term" value="P:ATP biosynthetic process"/>
    <property type="evidence" value="ECO:0007669"/>
    <property type="project" value="TreeGrafter"/>
</dbReference>
<keyword evidence="3" id="KW-0547">Nucleotide-binding</keyword>
<dbReference type="PANTHER" id="PTHR21340">
    <property type="entry name" value="DIADENOSINE 5,5-P1,P4-TETRAPHOSPHATE PYROPHOSPHOHYDROLASE MUTT"/>
    <property type="match status" value="1"/>
</dbReference>
<accession>A0A1S6QIU1</accession>
<evidence type="ECO:0000256" key="3">
    <source>
        <dbReference type="ARBA" id="ARBA00022741"/>
    </source>
</evidence>
<keyword evidence="4 7" id="KW-0378">Hydrolase</keyword>
<sequence>MATENASGAVVYQIRNNMVCYLLLQSATDDFWGFPKGHVEANENLVQTAVREIREETDLETKIDTNFEQTLEYDMKNGNHKVVTFYVSRVPEDVQVSRQAEEINSFGWFTFDKAYNTLTYDNLRELLKSADSYIKTKEKVGD</sequence>
<dbReference type="EMBL" id="CP018906">
    <property type="protein sequence ID" value="AQW21520.1"/>
    <property type="molecule type" value="Genomic_DNA"/>
</dbReference>
<evidence type="ECO:0000313" key="8">
    <source>
        <dbReference type="Proteomes" id="UP000030361"/>
    </source>
</evidence>
<gene>
    <name evidence="7" type="ORF">PL11_006025</name>
</gene>
<dbReference type="OrthoDB" id="9816289at2"/>
<dbReference type="InterPro" id="IPR000086">
    <property type="entry name" value="NUDIX_hydrolase_dom"/>
</dbReference>
<evidence type="ECO:0000256" key="1">
    <source>
        <dbReference type="ARBA" id="ARBA00005582"/>
    </source>
</evidence>
<evidence type="ECO:0000313" key="7">
    <source>
        <dbReference type="EMBL" id="AQW21520.1"/>
    </source>
</evidence>
<dbReference type="GO" id="GO:0004081">
    <property type="term" value="F:bis(5'-nucleosyl)-tetraphosphatase (asymmetrical) activity"/>
    <property type="evidence" value="ECO:0007669"/>
    <property type="project" value="TreeGrafter"/>
</dbReference>
<dbReference type="PROSITE" id="PS51462">
    <property type="entry name" value="NUDIX"/>
    <property type="match status" value="1"/>
</dbReference>
<evidence type="ECO:0000256" key="4">
    <source>
        <dbReference type="ARBA" id="ARBA00022801"/>
    </source>
</evidence>
<dbReference type="PROSITE" id="PS00893">
    <property type="entry name" value="NUDIX_BOX"/>
    <property type="match status" value="1"/>
</dbReference>
<dbReference type="InterPro" id="IPR003565">
    <property type="entry name" value="Tetra_PHTase"/>
</dbReference>
<dbReference type="InterPro" id="IPR015797">
    <property type="entry name" value="NUDIX_hydrolase-like_dom_sf"/>
</dbReference>
<dbReference type="Gene3D" id="3.90.79.10">
    <property type="entry name" value="Nucleoside Triphosphate Pyrophosphohydrolase"/>
    <property type="match status" value="1"/>
</dbReference>
<reference evidence="7 8" key="1">
    <citation type="journal article" date="2015" name="Genome Announc.">
        <title>Genome Sequence of Lactobacillus curieae CCTCC M 2011381T, a Novel Producer of Gamma-aminobutyric Acid.</title>
        <authorList>
            <person name="Wang Y."/>
            <person name="Wang Y."/>
            <person name="Lang C."/>
            <person name="Wei D."/>
            <person name="Xu P."/>
            <person name="Xie J."/>
        </authorList>
    </citation>
    <scope>NUCLEOTIDE SEQUENCE [LARGE SCALE GENOMIC DNA]</scope>
    <source>
        <strain evidence="7 8">CCTCC M 2011381</strain>
    </source>
</reference>
<dbReference type="SUPFAM" id="SSF55811">
    <property type="entry name" value="Nudix"/>
    <property type="match status" value="1"/>
</dbReference>
<comment type="similarity">
    <text evidence="1">Belongs to the Nudix hydrolase family.</text>
</comment>